<evidence type="ECO:0000313" key="5">
    <source>
        <dbReference type="Proteomes" id="UP000502657"/>
    </source>
</evidence>
<evidence type="ECO:0000259" key="1">
    <source>
        <dbReference type="Pfam" id="PF14344"/>
    </source>
</evidence>
<sequence>MENDQMKWIQRCAALAMVLGLAACGGSENDSSPPNAAIRISHLAPDAPKVNVNVDGAPFLTAVDYGSSSGLKPVAAGSHEVAVDGILPSGTSTVIGPVSLDLKPDTQYDVLAVGKLAGSGDTAFGPLVIERPNQAPTGGDIRVQVVHAAPGAPAVDIHVTAPGAALASPTLANIPFKTYSDPLTLPAGEYQIRLTLPGTVDVVYDSGPLTLNAGTDLLMAAIDNLGAGPSPVQLLAIGDAGATPILSTDEQAQLRGVHAVADAPAVDIWVNGVAPTAAPLQGLAFKANTSYLSLAAGDYDFVVTPTGATTPEVINASDVPLKAGTRYSLFAVGQLLDPSGETIEPLLLTDSGRVVATEAQLRVLHAAPTAPAVDVYLTAGSDISGASPALSAVPFKADSGYLALAAGDYYVTVTASGDKTPVIGPLPVTLVNGQVLTAAALSDSVGGVDPELLILDDISSK</sequence>
<accession>A0AAE7DNR0</accession>
<keyword evidence="5" id="KW-1185">Reference proteome</keyword>
<evidence type="ECO:0000313" key="3">
    <source>
        <dbReference type="EMBL" id="QJT38345.1"/>
    </source>
</evidence>
<reference evidence="4 5" key="1">
    <citation type="submission" date="2019-03" db="EMBL/GenBank/DDBJ databases">
        <title>Novel transposon Tn6433 accelerates the dissemination of tet(E) in Aeromonas from aerobic biofilm under oxytetracycline stress.</title>
        <authorList>
            <person name="Shi Y."/>
            <person name="Tian Z."/>
            <person name="Zhang Y."/>
            <person name="Zhang H."/>
            <person name="Yang M."/>
        </authorList>
    </citation>
    <scope>NUCLEOTIDE SEQUENCE [LARGE SCALE GENOMIC DNA]</scope>
    <source>
        <strain evidence="3 5">R50-22</strain>
        <strain evidence="2 4">T5-8</strain>
    </source>
</reference>
<dbReference type="Proteomes" id="UP000502006">
    <property type="component" value="Chromosome"/>
</dbReference>
<organism evidence="2 4">
    <name type="scientific">Aeromonas media</name>
    <dbReference type="NCBI Taxonomy" id="651"/>
    <lineage>
        <taxon>Bacteria</taxon>
        <taxon>Pseudomonadati</taxon>
        <taxon>Pseudomonadota</taxon>
        <taxon>Gammaproteobacteria</taxon>
        <taxon>Aeromonadales</taxon>
        <taxon>Aeromonadaceae</taxon>
        <taxon>Aeromonas</taxon>
    </lineage>
</organism>
<dbReference type="AlphaFoldDB" id="A0AAE7DNR0"/>
<dbReference type="EMBL" id="CP038448">
    <property type="protein sequence ID" value="QJT38345.1"/>
    <property type="molecule type" value="Genomic_DNA"/>
</dbReference>
<evidence type="ECO:0000313" key="4">
    <source>
        <dbReference type="Proteomes" id="UP000502006"/>
    </source>
</evidence>
<dbReference type="PROSITE" id="PS51257">
    <property type="entry name" value="PROKAR_LIPOPROTEIN"/>
    <property type="match status" value="1"/>
</dbReference>
<protein>
    <submittedName>
        <fullName evidence="2">DUF4397 domain-containing protein</fullName>
    </submittedName>
</protein>
<feature type="domain" description="DUF4397" evidence="1">
    <location>
        <begin position="36"/>
        <end position="157"/>
    </location>
</feature>
<evidence type="ECO:0000313" key="2">
    <source>
        <dbReference type="EMBL" id="QJT28905.1"/>
    </source>
</evidence>
<dbReference type="Proteomes" id="UP000502657">
    <property type="component" value="Chromosome"/>
</dbReference>
<name>A0AAE7DNR0_AERME</name>
<gene>
    <name evidence="2" type="ORF">E4186_00715</name>
    <name evidence="3" type="ORF">E4188_07145</name>
</gene>
<dbReference type="Pfam" id="PF14344">
    <property type="entry name" value="DUF4397"/>
    <property type="match status" value="2"/>
</dbReference>
<dbReference type="RefSeq" id="WP_082030137.1">
    <property type="nucleotide sequence ID" value="NZ_CAWMGL010000193.1"/>
</dbReference>
<feature type="domain" description="DUF4397" evidence="1">
    <location>
        <begin position="252"/>
        <end position="376"/>
    </location>
</feature>
<dbReference type="InterPro" id="IPR025510">
    <property type="entry name" value="DUF4397"/>
</dbReference>
<dbReference type="EMBL" id="CP038444">
    <property type="protein sequence ID" value="QJT28905.1"/>
    <property type="molecule type" value="Genomic_DNA"/>
</dbReference>
<proteinExistence type="predicted"/>